<dbReference type="InterPro" id="IPR000980">
    <property type="entry name" value="SH2"/>
</dbReference>
<evidence type="ECO:0000313" key="9">
    <source>
        <dbReference type="RefSeq" id="XP_020021433.1"/>
    </source>
</evidence>
<dbReference type="FunFam" id="3.30.505.10:FF:000058">
    <property type="entry name" value="SH2 domain-containing adapter protein D"/>
    <property type="match status" value="1"/>
</dbReference>
<gene>
    <name evidence="9" type="primary">Shd</name>
</gene>
<dbReference type="PANTHER" id="PTHR15127">
    <property type="entry name" value="HEAVYWEIGHT, ISOFORM A"/>
    <property type="match status" value="1"/>
</dbReference>
<dbReference type="Gene3D" id="3.30.505.10">
    <property type="entry name" value="SH2 domain"/>
    <property type="match status" value="1"/>
</dbReference>
<dbReference type="AlphaFoldDB" id="A0A8B7UPE3"/>
<dbReference type="InterPro" id="IPR036860">
    <property type="entry name" value="SH2_dom_sf"/>
</dbReference>
<feature type="compositionally biased region" description="Acidic residues" evidence="6">
    <location>
        <begin position="141"/>
        <end position="151"/>
    </location>
</feature>
<dbReference type="OrthoDB" id="5914531at2759"/>
<protein>
    <recommendedName>
        <fullName evidence="4">SH2 domain-containing adapter protein D</fullName>
    </recommendedName>
</protein>
<evidence type="ECO:0000313" key="8">
    <source>
        <dbReference type="Proteomes" id="UP001732720"/>
    </source>
</evidence>
<accession>A0A8B7UPE3</accession>
<feature type="compositionally biased region" description="Basic and acidic residues" evidence="6">
    <location>
        <begin position="165"/>
        <end position="178"/>
    </location>
</feature>
<dbReference type="KEGG" id="ccan:109687785"/>
<reference evidence="9" key="1">
    <citation type="submission" date="2025-08" db="UniProtKB">
        <authorList>
            <consortium name="RefSeq"/>
        </authorList>
    </citation>
    <scope>IDENTIFICATION</scope>
    <source>
        <tissue evidence="9">Leukocyte</tissue>
    </source>
</reference>
<dbReference type="PANTHER" id="PTHR15127:SF33">
    <property type="entry name" value="SH2 DOMAIN-CONTAINING ADAPTER PROTEIN D"/>
    <property type="match status" value="1"/>
</dbReference>
<name>A0A8B7UPE3_CASCN</name>
<evidence type="ECO:0000256" key="6">
    <source>
        <dbReference type="SAM" id="MobiDB-lite"/>
    </source>
</evidence>
<dbReference type="PROSITE" id="PS50001">
    <property type="entry name" value="SH2"/>
    <property type="match status" value="1"/>
</dbReference>
<dbReference type="SUPFAM" id="SSF55550">
    <property type="entry name" value="SH2 domain"/>
    <property type="match status" value="1"/>
</dbReference>
<dbReference type="RefSeq" id="XP_020021433.1">
    <property type="nucleotide sequence ID" value="XM_020165844.1"/>
</dbReference>
<dbReference type="SMART" id="SM00252">
    <property type="entry name" value="SH2"/>
    <property type="match status" value="1"/>
</dbReference>
<feature type="region of interest" description="Disordered" evidence="6">
    <location>
        <begin position="9"/>
        <end position="178"/>
    </location>
</feature>
<dbReference type="Proteomes" id="UP001732720">
    <property type="component" value="Chromosome 14"/>
</dbReference>
<feature type="compositionally biased region" description="Acidic residues" evidence="6">
    <location>
        <begin position="92"/>
        <end position="102"/>
    </location>
</feature>
<proteinExistence type="predicted"/>
<evidence type="ECO:0000256" key="3">
    <source>
        <dbReference type="ARBA" id="ARBA00057390"/>
    </source>
</evidence>
<dbReference type="GeneID" id="109687785"/>
<keyword evidence="2 5" id="KW-0727">SH2 domain</keyword>
<sequence length="334" mass="37916">MAKWLRDYLSFGGRRPPPQPPAPDYTESDILRAYRVQKNLDFEDPYEDADTRLEPEPPGPGDSKYDSPKHRLIKVEAADMARAKALLGSPGEEPEVDTEYSDPFDAQPHLPPPDDGYMEPYEAQRVVSELSRSSVQLYDTPYEEQDQEPGDELPSGSRHRQSRLPQEDERPADEYDQPWEWKKEHISRAFAVQFDNPEWERTPGVAKELRRPPPRSPQPAERVDLALPLEKQPWFHGLLSRADAENLLSLYKEGSYLVRLSETSPQDCSLSLRSSQGFLHLKFTRTQENQTVLGQHGGPFHSVPSLVLHYSACPLPVQGAARLALLYPVVTQSP</sequence>
<dbReference type="Pfam" id="PF00017">
    <property type="entry name" value="SH2"/>
    <property type="match status" value="1"/>
</dbReference>
<keyword evidence="1" id="KW-0597">Phosphoprotein</keyword>
<dbReference type="GO" id="GO:0001784">
    <property type="term" value="F:phosphotyrosine residue binding"/>
    <property type="evidence" value="ECO:0007669"/>
    <property type="project" value="TreeGrafter"/>
</dbReference>
<dbReference type="RefSeq" id="XP_020021433.1">
    <property type="nucleotide sequence ID" value="XM_020165844.2"/>
</dbReference>
<evidence type="ECO:0000256" key="1">
    <source>
        <dbReference type="ARBA" id="ARBA00022553"/>
    </source>
</evidence>
<evidence type="ECO:0000259" key="7">
    <source>
        <dbReference type="PROSITE" id="PS50001"/>
    </source>
</evidence>
<keyword evidence="8" id="KW-1185">Reference proteome</keyword>
<dbReference type="InterPro" id="IPR051846">
    <property type="entry name" value="SH2_domain_adapters"/>
</dbReference>
<evidence type="ECO:0000256" key="5">
    <source>
        <dbReference type="PROSITE-ProRule" id="PRU00191"/>
    </source>
</evidence>
<feature type="compositionally biased region" description="Basic and acidic residues" evidence="6">
    <location>
        <begin position="63"/>
        <end position="82"/>
    </location>
</feature>
<organism evidence="9">
    <name type="scientific">Castor canadensis</name>
    <name type="common">American beaver</name>
    <dbReference type="NCBI Taxonomy" id="51338"/>
    <lineage>
        <taxon>Eukaryota</taxon>
        <taxon>Metazoa</taxon>
        <taxon>Chordata</taxon>
        <taxon>Craniata</taxon>
        <taxon>Vertebrata</taxon>
        <taxon>Euteleostomi</taxon>
        <taxon>Mammalia</taxon>
        <taxon>Eutheria</taxon>
        <taxon>Euarchontoglires</taxon>
        <taxon>Glires</taxon>
        <taxon>Rodentia</taxon>
        <taxon>Castorimorpha</taxon>
        <taxon>Castoridae</taxon>
        <taxon>Castor</taxon>
    </lineage>
</organism>
<evidence type="ECO:0000256" key="4">
    <source>
        <dbReference type="ARBA" id="ARBA00074794"/>
    </source>
</evidence>
<evidence type="ECO:0000256" key="2">
    <source>
        <dbReference type="ARBA" id="ARBA00022999"/>
    </source>
</evidence>
<dbReference type="PRINTS" id="PR00401">
    <property type="entry name" value="SH2DOMAIN"/>
</dbReference>
<dbReference type="CTD" id="56961"/>
<feature type="domain" description="SH2" evidence="7">
    <location>
        <begin position="234"/>
        <end position="329"/>
    </location>
</feature>
<comment type="function">
    <text evidence="3">May function as an adapter protein.</text>
</comment>